<dbReference type="EMBL" id="JACGWJ010000003">
    <property type="protein sequence ID" value="KAL0431461.1"/>
    <property type="molecule type" value="Genomic_DNA"/>
</dbReference>
<organism evidence="1">
    <name type="scientific">Sesamum radiatum</name>
    <name type="common">Black benniseed</name>
    <dbReference type="NCBI Taxonomy" id="300843"/>
    <lineage>
        <taxon>Eukaryota</taxon>
        <taxon>Viridiplantae</taxon>
        <taxon>Streptophyta</taxon>
        <taxon>Embryophyta</taxon>
        <taxon>Tracheophyta</taxon>
        <taxon>Spermatophyta</taxon>
        <taxon>Magnoliopsida</taxon>
        <taxon>eudicotyledons</taxon>
        <taxon>Gunneridae</taxon>
        <taxon>Pentapetalae</taxon>
        <taxon>asterids</taxon>
        <taxon>lamiids</taxon>
        <taxon>Lamiales</taxon>
        <taxon>Pedaliaceae</taxon>
        <taxon>Sesamum</taxon>
    </lineage>
</organism>
<reference evidence="1" key="1">
    <citation type="submission" date="2020-06" db="EMBL/GenBank/DDBJ databases">
        <authorList>
            <person name="Li T."/>
            <person name="Hu X."/>
            <person name="Zhang T."/>
            <person name="Song X."/>
            <person name="Zhang H."/>
            <person name="Dai N."/>
            <person name="Sheng W."/>
            <person name="Hou X."/>
            <person name="Wei L."/>
        </authorList>
    </citation>
    <scope>NUCLEOTIDE SEQUENCE</scope>
    <source>
        <strain evidence="1">G02</strain>
        <tissue evidence="1">Leaf</tissue>
    </source>
</reference>
<evidence type="ECO:0000313" key="1">
    <source>
        <dbReference type="EMBL" id="KAL0431461.1"/>
    </source>
</evidence>
<protein>
    <submittedName>
        <fullName evidence="1">Uncharacterized protein</fullName>
    </submittedName>
</protein>
<proteinExistence type="predicted"/>
<name>A0AAW2VT06_SESRA</name>
<sequence>MSTWEQGLLSAEATPLRRCCGVEAQLVGQQAWEVLRRQSHWLGPGMSLVRPAEPRLPAVSTAFSLFGALLGDFIITHVFNSVFPQTASIDAFRNAESSRFGRLFRVWAIVNENLE</sequence>
<accession>A0AAW2VT06</accession>
<reference evidence="1" key="2">
    <citation type="journal article" date="2024" name="Plant">
        <title>Genomic evolution and insights into agronomic trait innovations of Sesamum species.</title>
        <authorList>
            <person name="Miao H."/>
            <person name="Wang L."/>
            <person name="Qu L."/>
            <person name="Liu H."/>
            <person name="Sun Y."/>
            <person name="Le M."/>
            <person name="Wang Q."/>
            <person name="Wei S."/>
            <person name="Zheng Y."/>
            <person name="Lin W."/>
            <person name="Duan Y."/>
            <person name="Cao H."/>
            <person name="Xiong S."/>
            <person name="Wang X."/>
            <person name="Wei L."/>
            <person name="Li C."/>
            <person name="Ma Q."/>
            <person name="Ju M."/>
            <person name="Zhao R."/>
            <person name="Li G."/>
            <person name="Mu C."/>
            <person name="Tian Q."/>
            <person name="Mei H."/>
            <person name="Zhang T."/>
            <person name="Gao T."/>
            <person name="Zhang H."/>
        </authorList>
    </citation>
    <scope>NUCLEOTIDE SEQUENCE</scope>
    <source>
        <strain evidence="1">G02</strain>
    </source>
</reference>
<gene>
    <name evidence="1" type="ORF">Sradi_0772100</name>
</gene>
<comment type="caution">
    <text evidence="1">The sequence shown here is derived from an EMBL/GenBank/DDBJ whole genome shotgun (WGS) entry which is preliminary data.</text>
</comment>
<dbReference type="AlphaFoldDB" id="A0AAW2VT06"/>